<evidence type="ECO:0000256" key="2">
    <source>
        <dbReference type="ARBA" id="ARBA00022603"/>
    </source>
</evidence>
<keyword evidence="3" id="KW-0808">Transferase</keyword>
<dbReference type="InterPro" id="IPR051052">
    <property type="entry name" value="Diverse_substrate_MTase"/>
</dbReference>
<dbReference type="CDD" id="cd02440">
    <property type="entry name" value="AdoMet_MTases"/>
    <property type="match status" value="1"/>
</dbReference>
<gene>
    <name evidence="5" type="ORF">Cba03nite_27460</name>
</gene>
<evidence type="ECO:0000256" key="3">
    <source>
        <dbReference type="ARBA" id="ARBA00022679"/>
    </source>
</evidence>
<evidence type="ECO:0000313" key="5">
    <source>
        <dbReference type="EMBL" id="GIF81397.1"/>
    </source>
</evidence>
<evidence type="ECO:0000256" key="1">
    <source>
        <dbReference type="ARBA" id="ARBA00008361"/>
    </source>
</evidence>
<keyword evidence="6" id="KW-1185">Reference proteome</keyword>
<comment type="similarity">
    <text evidence="1">Belongs to the methyltransferase superfamily.</text>
</comment>
<evidence type="ECO:0000259" key="4">
    <source>
        <dbReference type="Pfam" id="PF08241"/>
    </source>
</evidence>
<dbReference type="PANTHER" id="PTHR44942">
    <property type="entry name" value="METHYLTRANSF_11 DOMAIN-CONTAINING PROTEIN"/>
    <property type="match status" value="1"/>
</dbReference>
<accession>A0A8J3JJ54</accession>
<comment type="caution">
    <text evidence="5">The sequence shown here is derived from an EMBL/GenBank/DDBJ whole genome shotgun (WGS) entry which is preliminary data.</text>
</comment>
<dbReference type="GO" id="GO:0032259">
    <property type="term" value="P:methylation"/>
    <property type="evidence" value="ECO:0007669"/>
    <property type="project" value="UniProtKB-KW"/>
</dbReference>
<protein>
    <submittedName>
        <fullName evidence="5">Putative methyltransferase</fullName>
    </submittedName>
</protein>
<dbReference type="AlphaFoldDB" id="A0A8J3JJ54"/>
<dbReference type="PANTHER" id="PTHR44942:SF4">
    <property type="entry name" value="METHYLTRANSFERASE TYPE 11 DOMAIN-CONTAINING PROTEIN"/>
    <property type="match status" value="1"/>
</dbReference>
<dbReference type="InterPro" id="IPR029063">
    <property type="entry name" value="SAM-dependent_MTases_sf"/>
</dbReference>
<dbReference type="SUPFAM" id="SSF53335">
    <property type="entry name" value="S-adenosyl-L-methionine-dependent methyltransferases"/>
    <property type="match status" value="1"/>
</dbReference>
<name>A0A8J3JJ54_9ACTN</name>
<feature type="domain" description="Methyltransferase type 11" evidence="4">
    <location>
        <begin position="55"/>
        <end position="143"/>
    </location>
</feature>
<proteinExistence type="inferred from homology"/>
<dbReference type="Gene3D" id="3.40.50.150">
    <property type="entry name" value="Vaccinia Virus protein VP39"/>
    <property type="match status" value="1"/>
</dbReference>
<sequence length="258" mass="27853">MTRAEYGGHGEAGMAGIEEHRLSFGSAAQIYERARPSYPAEALTWAIGAPPARVVDLGAGTGQLSRVALAAGFEVVPVEPDPQMRAALARANPGVTPLAGAAEAIPLPDGSADAIVVGTAYHWFDPATAHPEMARVLRGGGVLAPLWNDRDTSLDWTRQLDAIVKTAAFHRERLDADLDFGPLFTPAERAEFRHTVRQTPQGLLDLVASRSWYLTAAPAEQERLLNAVRELCADHPDLAGRDSFELPYLTVAYRAVRR</sequence>
<reference evidence="5 6" key="1">
    <citation type="submission" date="2021-01" db="EMBL/GenBank/DDBJ databases">
        <title>Whole genome shotgun sequence of Catellatospora bangladeshensis NBRC 107357.</title>
        <authorList>
            <person name="Komaki H."/>
            <person name="Tamura T."/>
        </authorList>
    </citation>
    <scope>NUCLEOTIDE SEQUENCE [LARGE SCALE GENOMIC DNA]</scope>
    <source>
        <strain evidence="5 6">NBRC 107357</strain>
    </source>
</reference>
<dbReference type="EMBL" id="BONF01000013">
    <property type="protein sequence ID" value="GIF81397.1"/>
    <property type="molecule type" value="Genomic_DNA"/>
</dbReference>
<dbReference type="GO" id="GO:0008757">
    <property type="term" value="F:S-adenosylmethionine-dependent methyltransferase activity"/>
    <property type="evidence" value="ECO:0007669"/>
    <property type="project" value="InterPro"/>
</dbReference>
<evidence type="ECO:0000313" key="6">
    <source>
        <dbReference type="Proteomes" id="UP000601223"/>
    </source>
</evidence>
<dbReference type="Proteomes" id="UP000601223">
    <property type="component" value="Unassembled WGS sequence"/>
</dbReference>
<dbReference type="InterPro" id="IPR013216">
    <property type="entry name" value="Methyltransf_11"/>
</dbReference>
<dbReference type="Pfam" id="PF08241">
    <property type="entry name" value="Methyltransf_11"/>
    <property type="match status" value="1"/>
</dbReference>
<keyword evidence="2 5" id="KW-0489">Methyltransferase</keyword>
<organism evidence="5 6">
    <name type="scientific">Catellatospora bangladeshensis</name>
    <dbReference type="NCBI Taxonomy" id="310355"/>
    <lineage>
        <taxon>Bacteria</taxon>
        <taxon>Bacillati</taxon>
        <taxon>Actinomycetota</taxon>
        <taxon>Actinomycetes</taxon>
        <taxon>Micromonosporales</taxon>
        <taxon>Micromonosporaceae</taxon>
        <taxon>Catellatospora</taxon>
    </lineage>
</organism>